<dbReference type="Pfam" id="PF04043">
    <property type="entry name" value="PMEI"/>
    <property type="match status" value="1"/>
</dbReference>
<sequence length="263" mass="29098">MMDTIKSFKGYGKIDEPEEREFRRETRKRLIIIAVSAFILVIIIVAFVVGSTTHKDEKNDSDKSMSIPSTISVGDSIKTVCNVTLYPKSCISSISSLKLEQKTTDPEEIFKLSLQVAFNELSNLSSLPQKLIAKVNNDPALVAALQDCQIQFEEAVDQINSSISSMQVGQREKLLTDSKITNLRTWLSSAITYEQTCLDGLEELNSSSSKAVLEEMKAAMRISMELTSNSLAIVSKMQTLLDKFNTPIHRKLLGLVAVAVVDS</sequence>
<keyword evidence="5" id="KW-1015">Disulfide bond</keyword>
<dbReference type="OrthoDB" id="2019149at2759"/>
<gene>
    <name evidence="10" type="primary">LOC104600448</name>
</gene>
<evidence type="ECO:0000313" key="10">
    <source>
        <dbReference type="RefSeq" id="XP_010261670.1"/>
    </source>
</evidence>
<name>A0A1U8AGX1_NELNU</name>
<evidence type="ECO:0000256" key="7">
    <source>
        <dbReference type="SAM" id="Phobius"/>
    </source>
</evidence>
<organism evidence="9 10">
    <name type="scientific">Nelumbo nucifera</name>
    <name type="common">Sacred lotus</name>
    <dbReference type="NCBI Taxonomy" id="4432"/>
    <lineage>
        <taxon>Eukaryota</taxon>
        <taxon>Viridiplantae</taxon>
        <taxon>Streptophyta</taxon>
        <taxon>Embryophyta</taxon>
        <taxon>Tracheophyta</taxon>
        <taxon>Spermatophyta</taxon>
        <taxon>Magnoliopsida</taxon>
        <taxon>Proteales</taxon>
        <taxon>Nelumbonaceae</taxon>
        <taxon>Nelumbo</taxon>
    </lineage>
</organism>
<evidence type="ECO:0000256" key="5">
    <source>
        <dbReference type="ARBA" id="ARBA00023157"/>
    </source>
</evidence>
<evidence type="ECO:0000256" key="3">
    <source>
        <dbReference type="ARBA" id="ARBA00013229"/>
    </source>
</evidence>
<evidence type="ECO:0000313" key="9">
    <source>
        <dbReference type="Proteomes" id="UP000189703"/>
    </source>
</evidence>
<dbReference type="PANTHER" id="PTHR31080:SF303">
    <property type="entry name" value="PECTINESTERASE 1-LIKE"/>
    <property type="match status" value="1"/>
</dbReference>
<dbReference type="InterPro" id="IPR051955">
    <property type="entry name" value="PME_Inhibitor"/>
</dbReference>
<dbReference type="RefSeq" id="XP_010261670.1">
    <property type="nucleotide sequence ID" value="XM_010263368.2"/>
</dbReference>
<dbReference type="SMART" id="SM00856">
    <property type="entry name" value="PMEI"/>
    <property type="match status" value="1"/>
</dbReference>
<comment type="similarity">
    <text evidence="1">In the N-terminal section; belongs to the PMEI family.</text>
</comment>
<accession>A0A1U8AGX1</accession>
<dbReference type="KEGG" id="nnu:104600448"/>
<keyword evidence="6" id="KW-0325">Glycoprotein</keyword>
<dbReference type="NCBIfam" id="TIGR01614">
    <property type="entry name" value="PME_inhib"/>
    <property type="match status" value="1"/>
</dbReference>
<keyword evidence="4" id="KW-0732">Signal</keyword>
<dbReference type="PANTHER" id="PTHR31080">
    <property type="entry name" value="PECTINESTERASE INHIBITOR-LIKE"/>
    <property type="match status" value="1"/>
</dbReference>
<keyword evidence="9" id="KW-1185">Reference proteome</keyword>
<proteinExistence type="inferred from homology"/>
<dbReference type="GO" id="GO:0030599">
    <property type="term" value="F:pectinesterase activity"/>
    <property type="evidence" value="ECO:0007669"/>
    <property type="project" value="UniProtKB-EC"/>
</dbReference>
<dbReference type="InParanoid" id="A0A1U8AGX1"/>
<dbReference type="GeneID" id="104600448"/>
<comment type="similarity">
    <text evidence="2">In the C-terminal section; belongs to the pectinesterase family.</text>
</comment>
<dbReference type="Proteomes" id="UP000189703">
    <property type="component" value="Unplaced"/>
</dbReference>
<dbReference type="EC" id="3.1.1.11" evidence="3"/>
<evidence type="ECO:0000256" key="4">
    <source>
        <dbReference type="ARBA" id="ARBA00022729"/>
    </source>
</evidence>
<dbReference type="FunCoup" id="A0A1U8AGX1">
    <property type="interactions" value="436"/>
</dbReference>
<dbReference type="FunFam" id="1.20.140.40:FF:000010">
    <property type="entry name" value="Pectinesterase"/>
    <property type="match status" value="1"/>
</dbReference>
<dbReference type="GO" id="GO:0004857">
    <property type="term" value="F:enzyme inhibitor activity"/>
    <property type="evidence" value="ECO:0007669"/>
    <property type="project" value="InterPro"/>
</dbReference>
<dbReference type="AlphaFoldDB" id="A0A1U8AGX1"/>
<dbReference type="OMA" id="FDIPIHR"/>
<dbReference type="CDD" id="cd15798">
    <property type="entry name" value="PMEI-like_3"/>
    <property type="match status" value="1"/>
</dbReference>
<dbReference type="Gene3D" id="1.20.140.40">
    <property type="entry name" value="Invertase/pectin methylesterase inhibitor family protein"/>
    <property type="match status" value="1"/>
</dbReference>
<dbReference type="eggNOG" id="ENOG502RA2Q">
    <property type="taxonomic scope" value="Eukaryota"/>
</dbReference>
<keyword evidence="7" id="KW-1133">Transmembrane helix</keyword>
<keyword evidence="7" id="KW-0472">Membrane</keyword>
<reference evidence="10" key="1">
    <citation type="submission" date="2025-08" db="UniProtKB">
        <authorList>
            <consortium name="RefSeq"/>
        </authorList>
    </citation>
    <scope>IDENTIFICATION</scope>
</reference>
<dbReference type="InterPro" id="IPR035513">
    <property type="entry name" value="Invertase/methylesterase_inhib"/>
</dbReference>
<evidence type="ECO:0000256" key="1">
    <source>
        <dbReference type="ARBA" id="ARBA00006027"/>
    </source>
</evidence>
<keyword evidence="7" id="KW-0812">Transmembrane</keyword>
<evidence type="ECO:0000256" key="6">
    <source>
        <dbReference type="ARBA" id="ARBA00023180"/>
    </source>
</evidence>
<evidence type="ECO:0000256" key="2">
    <source>
        <dbReference type="ARBA" id="ARBA00007786"/>
    </source>
</evidence>
<protein>
    <recommendedName>
        <fullName evidence="3">pectinesterase</fullName>
        <ecNumber evidence="3">3.1.1.11</ecNumber>
    </recommendedName>
</protein>
<feature type="transmembrane region" description="Helical" evidence="7">
    <location>
        <begin position="30"/>
        <end position="49"/>
    </location>
</feature>
<feature type="domain" description="Pectinesterase inhibitor" evidence="8">
    <location>
        <begin position="72"/>
        <end position="233"/>
    </location>
</feature>
<dbReference type="InterPro" id="IPR006501">
    <property type="entry name" value="Pectinesterase_inhib_dom"/>
</dbReference>
<evidence type="ECO:0000259" key="8">
    <source>
        <dbReference type="SMART" id="SM00856"/>
    </source>
</evidence>
<dbReference type="SUPFAM" id="SSF101148">
    <property type="entry name" value="Plant invertase/pectin methylesterase inhibitor"/>
    <property type="match status" value="1"/>
</dbReference>